<name>A0A8J6Q007_9FLAO</name>
<dbReference type="AlphaFoldDB" id="A0A8J6Q007"/>
<keyword evidence="2" id="KW-1185">Reference proteome</keyword>
<comment type="caution">
    <text evidence="1">The sequence shown here is derived from an EMBL/GenBank/DDBJ whole genome shotgun (WGS) entry which is preliminary data.</text>
</comment>
<reference evidence="1 2" key="1">
    <citation type="journal article" date="2018" name="J. Microbiol.">
        <title>Aestuariibaculum marinum sp. nov., a marine bacterium isolated from seawater in South Korea.</title>
        <authorList>
            <person name="Choi J."/>
            <person name="Lee D."/>
            <person name="Jang J.H."/>
            <person name="Cha S."/>
            <person name="Seo T."/>
        </authorList>
    </citation>
    <scope>NUCLEOTIDE SEQUENCE [LARGE SCALE GENOMIC DNA]</scope>
    <source>
        <strain evidence="1 2">IP7</strain>
    </source>
</reference>
<sequence length="57" mass="6606">MKTIDLNHQGKTTTIFVDKICYIKEKNSAETIISFGKEHYVTAKISYKDLIEKISRL</sequence>
<evidence type="ECO:0000313" key="2">
    <source>
        <dbReference type="Proteomes" id="UP000621516"/>
    </source>
</evidence>
<proteinExistence type="predicted"/>
<evidence type="ECO:0000313" key="1">
    <source>
        <dbReference type="EMBL" id="MBD0825533.1"/>
    </source>
</evidence>
<gene>
    <name evidence="1" type="ORF">ICJ85_16115</name>
</gene>
<dbReference type="Proteomes" id="UP000621516">
    <property type="component" value="Unassembled WGS sequence"/>
</dbReference>
<accession>A0A8J6Q007</accession>
<protein>
    <submittedName>
        <fullName evidence="1">Uncharacterized protein</fullName>
    </submittedName>
</protein>
<dbReference type="EMBL" id="JACVXD010000035">
    <property type="protein sequence ID" value="MBD0825533.1"/>
    <property type="molecule type" value="Genomic_DNA"/>
</dbReference>
<organism evidence="1 2">
    <name type="scientific">Aestuariibaculum marinum</name>
    <dbReference type="NCBI Taxonomy" id="2683592"/>
    <lineage>
        <taxon>Bacteria</taxon>
        <taxon>Pseudomonadati</taxon>
        <taxon>Bacteroidota</taxon>
        <taxon>Flavobacteriia</taxon>
        <taxon>Flavobacteriales</taxon>
        <taxon>Flavobacteriaceae</taxon>
    </lineage>
</organism>
<dbReference type="RefSeq" id="WP_188224821.1">
    <property type="nucleotide sequence ID" value="NZ_JACVXD010000035.1"/>
</dbReference>